<dbReference type="PIRSF" id="PIRSF004749">
    <property type="entry name" value="Pep_def"/>
    <property type="match status" value="1"/>
</dbReference>
<protein>
    <recommendedName>
        <fullName evidence="2 7">Peptide deformylase</fullName>
        <ecNumber evidence="2 7">3.5.1.88</ecNumber>
    </recommendedName>
</protein>
<dbReference type="SUPFAM" id="SSF56420">
    <property type="entry name" value="Peptide deformylase"/>
    <property type="match status" value="1"/>
</dbReference>
<dbReference type="GO" id="GO:0006412">
    <property type="term" value="P:translation"/>
    <property type="evidence" value="ECO:0007669"/>
    <property type="project" value="UniProtKB-KW"/>
</dbReference>
<comment type="catalytic activity">
    <reaction evidence="7">
        <text>N-terminal N-formyl-L-methionyl-[peptide] + H2O = N-terminal L-methionyl-[peptide] + formate</text>
        <dbReference type="Rhea" id="RHEA:24420"/>
        <dbReference type="Rhea" id="RHEA-COMP:10639"/>
        <dbReference type="Rhea" id="RHEA-COMP:10640"/>
        <dbReference type="ChEBI" id="CHEBI:15377"/>
        <dbReference type="ChEBI" id="CHEBI:15740"/>
        <dbReference type="ChEBI" id="CHEBI:49298"/>
        <dbReference type="ChEBI" id="CHEBI:64731"/>
        <dbReference type="EC" id="3.5.1.88"/>
    </reaction>
</comment>
<evidence type="ECO:0000313" key="8">
    <source>
        <dbReference type="EMBL" id="KAJ3261771.1"/>
    </source>
</evidence>
<dbReference type="AlphaFoldDB" id="A0AAD5UQV5"/>
<name>A0AAD5UQV5_9FUNG</name>
<evidence type="ECO:0000256" key="5">
    <source>
        <dbReference type="ARBA" id="ARBA00022917"/>
    </source>
</evidence>
<dbReference type="EC" id="3.5.1.88" evidence="2 7"/>
<dbReference type="GO" id="GO:0042586">
    <property type="term" value="F:peptide deformylase activity"/>
    <property type="evidence" value="ECO:0007669"/>
    <property type="project" value="UniProtKB-EC"/>
</dbReference>
<evidence type="ECO:0000256" key="6">
    <source>
        <dbReference type="ARBA" id="ARBA00037114"/>
    </source>
</evidence>
<keyword evidence="5 7" id="KW-0648">Protein biosynthesis</keyword>
<dbReference type="PRINTS" id="PR01576">
    <property type="entry name" value="PDEFORMYLASE"/>
</dbReference>
<dbReference type="GO" id="GO:0005739">
    <property type="term" value="C:mitochondrion"/>
    <property type="evidence" value="ECO:0007669"/>
    <property type="project" value="TreeGrafter"/>
</dbReference>
<evidence type="ECO:0000256" key="7">
    <source>
        <dbReference type="RuleBase" id="RU362111"/>
    </source>
</evidence>
<dbReference type="PANTHER" id="PTHR10458">
    <property type="entry name" value="PEPTIDE DEFORMYLASE"/>
    <property type="match status" value="1"/>
</dbReference>
<dbReference type="NCBIfam" id="NF001159">
    <property type="entry name" value="PRK00150.1-3"/>
    <property type="match status" value="1"/>
</dbReference>
<dbReference type="HAMAP" id="MF_00163">
    <property type="entry name" value="Pep_deformylase"/>
    <property type="match status" value="1"/>
</dbReference>
<reference evidence="8" key="1">
    <citation type="submission" date="2020-05" db="EMBL/GenBank/DDBJ databases">
        <title>Phylogenomic resolution of chytrid fungi.</title>
        <authorList>
            <person name="Stajich J.E."/>
            <person name="Amses K."/>
            <person name="Simmons R."/>
            <person name="Seto K."/>
            <person name="Myers J."/>
            <person name="Bonds A."/>
            <person name="Quandt C.A."/>
            <person name="Barry K."/>
            <person name="Liu P."/>
            <person name="Grigoriev I."/>
            <person name="Longcore J.E."/>
            <person name="James T.Y."/>
        </authorList>
    </citation>
    <scope>NUCLEOTIDE SEQUENCE</scope>
    <source>
        <strain evidence="8">PLAUS21</strain>
    </source>
</reference>
<dbReference type="PANTHER" id="PTHR10458:SF2">
    <property type="entry name" value="PEPTIDE DEFORMYLASE, MITOCHONDRIAL"/>
    <property type="match status" value="1"/>
</dbReference>
<dbReference type="CDD" id="cd00487">
    <property type="entry name" value="Pep_deformylase"/>
    <property type="match status" value="1"/>
</dbReference>
<comment type="function">
    <text evidence="6 7">Removes the formyl group from the N-terminal Met of newly synthesized proteins.</text>
</comment>
<evidence type="ECO:0000313" key="9">
    <source>
        <dbReference type="Proteomes" id="UP001210925"/>
    </source>
</evidence>
<dbReference type="InterPro" id="IPR023635">
    <property type="entry name" value="Peptide_deformylase"/>
</dbReference>
<evidence type="ECO:0000256" key="2">
    <source>
        <dbReference type="ARBA" id="ARBA00012175"/>
    </source>
</evidence>
<keyword evidence="3 7" id="KW-0479">Metal-binding</keyword>
<dbReference type="GO" id="GO:0046872">
    <property type="term" value="F:metal ion binding"/>
    <property type="evidence" value="ECO:0007669"/>
    <property type="project" value="UniProtKB-KW"/>
</dbReference>
<keyword evidence="9" id="KW-1185">Reference proteome</keyword>
<dbReference type="InterPro" id="IPR036821">
    <property type="entry name" value="Peptide_deformylase_sf"/>
</dbReference>
<comment type="caution">
    <text evidence="8">The sequence shown here is derived from an EMBL/GenBank/DDBJ whole genome shotgun (WGS) entry which is preliminary data.</text>
</comment>
<dbReference type="Proteomes" id="UP001210925">
    <property type="component" value="Unassembled WGS sequence"/>
</dbReference>
<organism evidence="8 9">
    <name type="scientific">Boothiomyces macroporosus</name>
    <dbReference type="NCBI Taxonomy" id="261099"/>
    <lineage>
        <taxon>Eukaryota</taxon>
        <taxon>Fungi</taxon>
        <taxon>Fungi incertae sedis</taxon>
        <taxon>Chytridiomycota</taxon>
        <taxon>Chytridiomycota incertae sedis</taxon>
        <taxon>Chytridiomycetes</taxon>
        <taxon>Rhizophydiales</taxon>
        <taxon>Terramycetaceae</taxon>
        <taxon>Boothiomyces</taxon>
    </lineage>
</organism>
<evidence type="ECO:0000256" key="4">
    <source>
        <dbReference type="ARBA" id="ARBA00022801"/>
    </source>
</evidence>
<gene>
    <name evidence="8" type="ORF">HK103_004722</name>
</gene>
<comment type="similarity">
    <text evidence="1 7">Belongs to the polypeptide deformylase family.</text>
</comment>
<dbReference type="Pfam" id="PF01327">
    <property type="entry name" value="Pep_deformylase"/>
    <property type="match status" value="1"/>
</dbReference>
<evidence type="ECO:0000256" key="1">
    <source>
        <dbReference type="ARBA" id="ARBA00010759"/>
    </source>
</evidence>
<dbReference type="FunFam" id="3.90.45.10:FF:000003">
    <property type="entry name" value="Peptide deformylase"/>
    <property type="match status" value="1"/>
</dbReference>
<evidence type="ECO:0000256" key="3">
    <source>
        <dbReference type="ARBA" id="ARBA00022723"/>
    </source>
</evidence>
<accession>A0AAD5UQV5</accession>
<keyword evidence="4 7" id="KW-0378">Hydrolase</keyword>
<sequence>MNLFRKTKILCAGHPMLRSKAQPVDLAKLKSKEFQDIVTKMKQAISKSGVIGMAAPQVGHSVRLIAVNLTDKVLLKEKRVEKLMPTTFFVNPQLKVLKQEYQKEYEFCESIPSYSGIVSRATRVYLTAFDLDGNKVEGQYTGFMARVLQHEVDHLEGIVFVDKMEPTSLRHDKYVGEFEMHMK</sequence>
<dbReference type="EMBL" id="JADGKB010000004">
    <property type="protein sequence ID" value="KAJ3261771.1"/>
    <property type="molecule type" value="Genomic_DNA"/>
</dbReference>
<proteinExistence type="inferred from homology"/>
<dbReference type="Gene3D" id="3.90.45.10">
    <property type="entry name" value="Peptide deformylase"/>
    <property type="match status" value="1"/>
</dbReference>